<evidence type="ECO:0000313" key="4">
    <source>
        <dbReference type="Proteomes" id="UP000708208"/>
    </source>
</evidence>
<dbReference type="EMBL" id="CAJVCH010531440">
    <property type="protein sequence ID" value="CAG7824035.1"/>
    <property type="molecule type" value="Genomic_DNA"/>
</dbReference>
<evidence type="ECO:0000259" key="2">
    <source>
        <dbReference type="Pfam" id="PF00646"/>
    </source>
</evidence>
<dbReference type="CDD" id="cd09917">
    <property type="entry name" value="F-box_SF"/>
    <property type="match status" value="1"/>
</dbReference>
<reference evidence="3" key="1">
    <citation type="submission" date="2021-06" db="EMBL/GenBank/DDBJ databases">
        <authorList>
            <person name="Hodson N. C."/>
            <person name="Mongue J. A."/>
            <person name="Jaron S. K."/>
        </authorList>
    </citation>
    <scope>NUCLEOTIDE SEQUENCE</scope>
</reference>
<sequence length="615" mass="71035">MLQSLTDVRTKEDHLPSQNSSQTSDLADSQQVQIFQHLKKMAESMLPVELPSTEGNTVGNTALIEDVLMCILRKLEVPDLMLCRLVNKFWCRCATRVVKPRTKAVKITRESHQKNLMKFARTVEGKDPSRCLPYEKYHIDISQRIAQADPYFVTVFDHISQEKCKKLKLIFHFRPEVLVDAEKAAVARNGKMSFVSLENLDLKIRFYDGFTPQFMNMEELLQDSEGLRKINLSLTSYIINERQHPIVSSILRCFTNTQNNFRNVTTLGIDYSYLKSEHLKILTAWSHPIKTLALGTFDLKPDKRVGFPGEALTEFLTSQKDTLLNLRICVGKPYEWEDHAEDQGELIFQDDNVYIPPVCNPQRVTLPKMPKLRSFEVLASNPNKVGVMWAWRLDHLSLPETFPSLKKFSLIMFWYSFGDSTGFLPKLDQPSQTVEEVNLPASKDRPDPALFHRMIRLFPKISSLEICYERMTFENICLSLPGLVKLTLHLGEDLLHLDSILTGAPSLEHRATLCEKEAEKFNIESVRSRPSLINLINLEELVITTEDYYVRITDVTVHHVFLVMKKFSKLTIDAYPWEERTNWIISSKCMAKLKEKVKTTLNVHNKCYREKFFLP</sequence>
<dbReference type="Proteomes" id="UP000708208">
    <property type="component" value="Unassembled WGS sequence"/>
</dbReference>
<gene>
    <name evidence="3" type="ORF">AFUS01_LOCUS34215</name>
</gene>
<organism evidence="3 4">
    <name type="scientific">Allacma fusca</name>
    <dbReference type="NCBI Taxonomy" id="39272"/>
    <lineage>
        <taxon>Eukaryota</taxon>
        <taxon>Metazoa</taxon>
        <taxon>Ecdysozoa</taxon>
        <taxon>Arthropoda</taxon>
        <taxon>Hexapoda</taxon>
        <taxon>Collembola</taxon>
        <taxon>Symphypleona</taxon>
        <taxon>Sminthuridae</taxon>
        <taxon>Allacma</taxon>
    </lineage>
</organism>
<accession>A0A8J2L2C3</accession>
<feature type="compositionally biased region" description="Polar residues" evidence="1">
    <location>
        <begin position="16"/>
        <end position="28"/>
    </location>
</feature>
<dbReference type="Pfam" id="PF00646">
    <property type="entry name" value="F-box"/>
    <property type="match status" value="1"/>
</dbReference>
<proteinExistence type="predicted"/>
<feature type="domain" description="F-box" evidence="2">
    <location>
        <begin position="65"/>
        <end position="97"/>
    </location>
</feature>
<name>A0A8J2L2C3_9HEXA</name>
<evidence type="ECO:0000256" key="1">
    <source>
        <dbReference type="SAM" id="MobiDB-lite"/>
    </source>
</evidence>
<keyword evidence="4" id="KW-1185">Reference proteome</keyword>
<protein>
    <recommendedName>
        <fullName evidence="2">F-box domain-containing protein</fullName>
    </recommendedName>
</protein>
<dbReference type="AlphaFoldDB" id="A0A8J2L2C3"/>
<dbReference type="InterPro" id="IPR001810">
    <property type="entry name" value="F-box_dom"/>
</dbReference>
<comment type="caution">
    <text evidence="3">The sequence shown here is derived from an EMBL/GenBank/DDBJ whole genome shotgun (WGS) entry which is preliminary data.</text>
</comment>
<evidence type="ECO:0000313" key="3">
    <source>
        <dbReference type="EMBL" id="CAG7824035.1"/>
    </source>
</evidence>
<feature type="region of interest" description="Disordered" evidence="1">
    <location>
        <begin position="1"/>
        <end position="28"/>
    </location>
</feature>